<dbReference type="Pfam" id="PF00496">
    <property type="entry name" value="SBP_bac_5"/>
    <property type="match status" value="1"/>
</dbReference>
<proteinExistence type="predicted"/>
<name>A0A377LWN2_ENTCL</name>
<sequence>MRIELSEPNKENMLSLFSLPVMPESFWKAHKLSDPLSTPPLAGGPYRITDWRMGQYVVYSRVKDYWAANLPVNRGRWNFDTLRYDYYPGR</sequence>
<dbReference type="EMBL" id="UGJB01000004">
    <property type="protein sequence ID" value="STQ10549.1"/>
    <property type="molecule type" value="Genomic_DNA"/>
</dbReference>
<reference evidence="2 3" key="1">
    <citation type="submission" date="2018-06" db="EMBL/GenBank/DDBJ databases">
        <authorList>
            <consortium name="Pathogen Informatics"/>
            <person name="Doyle S."/>
        </authorList>
    </citation>
    <scope>NUCLEOTIDE SEQUENCE [LARGE SCALE GENOMIC DNA]</scope>
    <source>
        <strain evidence="2 3">NCTC10005</strain>
    </source>
</reference>
<dbReference type="SUPFAM" id="SSF53850">
    <property type="entry name" value="Periplasmic binding protein-like II"/>
    <property type="match status" value="1"/>
</dbReference>
<evidence type="ECO:0000313" key="3">
    <source>
        <dbReference type="Proteomes" id="UP000255106"/>
    </source>
</evidence>
<evidence type="ECO:0000313" key="2">
    <source>
        <dbReference type="EMBL" id="STQ10549.1"/>
    </source>
</evidence>
<dbReference type="InterPro" id="IPR000914">
    <property type="entry name" value="SBP_5_dom"/>
</dbReference>
<organism evidence="2 3">
    <name type="scientific">Enterobacter cloacae</name>
    <dbReference type="NCBI Taxonomy" id="550"/>
    <lineage>
        <taxon>Bacteria</taxon>
        <taxon>Pseudomonadati</taxon>
        <taxon>Pseudomonadota</taxon>
        <taxon>Gammaproteobacteria</taxon>
        <taxon>Enterobacterales</taxon>
        <taxon>Enterobacteriaceae</taxon>
        <taxon>Enterobacter</taxon>
        <taxon>Enterobacter cloacae complex</taxon>
    </lineage>
</organism>
<gene>
    <name evidence="2" type="ORF">NCTC10005_03297</name>
</gene>
<dbReference type="Gene3D" id="3.40.190.10">
    <property type="entry name" value="Periplasmic binding protein-like II"/>
    <property type="match status" value="1"/>
</dbReference>
<feature type="domain" description="Solute-binding protein family 5" evidence="1">
    <location>
        <begin position="2"/>
        <end position="88"/>
    </location>
</feature>
<dbReference type="Proteomes" id="UP000255106">
    <property type="component" value="Unassembled WGS sequence"/>
</dbReference>
<evidence type="ECO:0000259" key="1">
    <source>
        <dbReference type="Pfam" id="PF00496"/>
    </source>
</evidence>
<accession>A0A377LWN2</accession>
<dbReference type="AlphaFoldDB" id="A0A377LWN2"/>
<protein>
    <submittedName>
        <fullName evidence="2">Putative peptide/nickel transport system substrate-binding protein</fullName>
    </submittedName>
</protein>